<keyword evidence="4" id="KW-0274">FAD</keyword>
<keyword evidence="6" id="KW-0560">Oxidoreductase</keyword>
<dbReference type="PANTHER" id="PTHR43098:SF3">
    <property type="entry name" value="L-ORNITHINE N(5)-MONOOXYGENASE-RELATED"/>
    <property type="match status" value="1"/>
</dbReference>
<dbReference type="Pfam" id="PF13738">
    <property type="entry name" value="Pyr_redox_3"/>
    <property type="match status" value="1"/>
</dbReference>
<reference evidence="8 9" key="1">
    <citation type="submission" date="2023-02" db="EMBL/GenBank/DDBJ databases">
        <title>Genome sequencing required for Actinomycetospora new species description.</title>
        <authorList>
            <person name="Saimee Y."/>
            <person name="Duangmal K."/>
        </authorList>
    </citation>
    <scope>NUCLEOTIDE SEQUENCE [LARGE SCALE GENOMIC DNA]</scope>
    <source>
        <strain evidence="8 9">DW7H6</strain>
    </source>
</reference>
<accession>A0ABT5SYE2</accession>
<gene>
    <name evidence="8" type="ORF">PGB27_21280</name>
</gene>
<evidence type="ECO:0000256" key="7">
    <source>
        <dbReference type="ARBA" id="ARBA00023033"/>
    </source>
</evidence>
<keyword evidence="3" id="KW-0285">Flavoprotein</keyword>
<dbReference type="SUPFAM" id="SSF51905">
    <property type="entry name" value="FAD/NAD(P)-binding domain"/>
    <property type="match status" value="1"/>
</dbReference>
<dbReference type="Proteomes" id="UP001300763">
    <property type="component" value="Unassembled WGS sequence"/>
</dbReference>
<organism evidence="8 9">
    <name type="scientific">Actinomycetospora lemnae</name>
    <dbReference type="NCBI Taxonomy" id="3019891"/>
    <lineage>
        <taxon>Bacteria</taxon>
        <taxon>Bacillati</taxon>
        <taxon>Actinomycetota</taxon>
        <taxon>Actinomycetes</taxon>
        <taxon>Pseudonocardiales</taxon>
        <taxon>Pseudonocardiaceae</taxon>
        <taxon>Actinomycetospora</taxon>
    </lineage>
</organism>
<comment type="similarity">
    <text evidence="2">Belongs to the FAD-binding monooxygenase family.</text>
</comment>
<comment type="cofactor">
    <cofactor evidence="1">
        <name>FAD</name>
        <dbReference type="ChEBI" id="CHEBI:57692"/>
    </cofactor>
</comment>
<name>A0ABT5SYE2_9PSEU</name>
<evidence type="ECO:0000256" key="1">
    <source>
        <dbReference type="ARBA" id="ARBA00001974"/>
    </source>
</evidence>
<dbReference type="InterPro" id="IPR036188">
    <property type="entry name" value="FAD/NAD-bd_sf"/>
</dbReference>
<evidence type="ECO:0000256" key="4">
    <source>
        <dbReference type="ARBA" id="ARBA00022827"/>
    </source>
</evidence>
<evidence type="ECO:0000256" key="5">
    <source>
        <dbReference type="ARBA" id="ARBA00022857"/>
    </source>
</evidence>
<comment type="caution">
    <text evidence="8">The sequence shown here is derived from an EMBL/GenBank/DDBJ whole genome shotgun (WGS) entry which is preliminary data.</text>
</comment>
<evidence type="ECO:0000256" key="6">
    <source>
        <dbReference type="ARBA" id="ARBA00023002"/>
    </source>
</evidence>
<protein>
    <submittedName>
        <fullName evidence="8">NAD(P)/FAD-dependent oxidoreductase</fullName>
    </submittedName>
</protein>
<sequence length="566" mass="61528">MADDPVLRDHEVLVVGAGFAGLYAIHRLRERGFAVRGLEAADGVGGTWYWNRYPGARCDSESYYYCYSFSRELEQEWDWTERYPGQAEILSYLEHVADRFDLRRDISFSTRVVGAHRDEAADRWVVETDRGTWTCRWLVTAVGCLSSANVPDIPGLESFAGEWHHTGQWPHEGVDVAARRVGVVGTGSTGIQAIPVLAAAAGHLTVFQRTANYSIPARNAPLSAAEAAGYKDDYAAIRELQQASTNGHPFVVSDVDVLALPERERRALFERAWERGGLRFRAAVRDVLTDPAVNETASEFIRSKIRETVDDAATAEALSPRDHPFATKRPPIDTDYFATYNREDVSLVDVRADPIAAITPDGVRLASGAEHPLDVLVFATGFDALSGPLLRLGLRGTGGVALTDAWAEGAATYLGLGVAGFPNLFTITGPGSPSVLTNMPTSIEQHVDWIADLLGHLRAHDLDAEPTPEAQARWAEHVREAADATLLPQAASSWYLGANVPGKPRVFLPYAGGFARYRAMCDAEAQAGYPGFALRAQDQAVWRAGRSGWSARTTRSATATGSTSSS</sequence>
<evidence type="ECO:0000256" key="2">
    <source>
        <dbReference type="ARBA" id="ARBA00010139"/>
    </source>
</evidence>
<keyword evidence="9" id="KW-1185">Reference proteome</keyword>
<dbReference type="RefSeq" id="WP_274202401.1">
    <property type="nucleotide sequence ID" value="NZ_JAQZAO010000009.1"/>
</dbReference>
<keyword evidence="5" id="KW-0521">NADP</keyword>
<dbReference type="Gene3D" id="3.50.50.60">
    <property type="entry name" value="FAD/NAD(P)-binding domain"/>
    <property type="match status" value="2"/>
</dbReference>
<dbReference type="EMBL" id="JAQZAO010000009">
    <property type="protein sequence ID" value="MDD7967882.1"/>
    <property type="molecule type" value="Genomic_DNA"/>
</dbReference>
<evidence type="ECO:0000256" key="3">
    <source>
        <dbReference type="ARBA" id="ARBA00022630"/>
    </source>
</evidence>
<dbReference type="InterPro" id="IPR050775">
    <property type="entry name" value="FAD-binding_Monooxygenases"/>
</dbReference>
<evidence type="ECO:0000313" key="9">
    <source>
        <dbReference type="Proteomes" id="UP001300763"/>
    </source>
</evidence>
<keyword evidence="7" id="KW-0503">Monooxygenase</keyword>
<proteinExistence type="inferred from homology"/>
<dbReference type="PANTHER" id="PTHR43098">
    <property type="entry name" value="L-ORNITHINE N(5)-MONOOXYGENASE-RELATED"/>
    <property type="match status" value="1"/>
</dbReference>
<evidence type="ECO:0000313" key="8">
    <source>
        <dbReference type="EMBL" id="MDD7967882.1"/>
    </source>
</evidence>